<keyword evidence="6" id="KW-1185">Reference proteome</keyword>
<dbReference type="RefSeq" id="WP_405337413.1">
    <property type="nucleotide sequence ID" value="NZ_JBANFI010000002.1"/>
</dbReference>
<keyword evidence="3" id="KW-1133">Transmembrane helix</keyword>
<dbReference type="EMBL" id="JBANFI010000002">
    <property type="protein sequence ID" value="MFK7160182.1"/>
    <property type="molecule type" value="Genomic_DNA"/>
</dbReference>
<dbReference type="PROSITE" id="PS50887">
    <property type="entry name" value="GGDEF"/>
    <property type="match status" value="1"/>
</dbReference>
<dbReference type="PANTHER" id="PTHR45138:SF9">
    <property type="entry name" value="DIGUANYLATE CYCLASE DGCM-RELATED"/>
    <property type="match status" value="1"/>
</dbReference>
<protein>
    <recommendedName>
        <fullName evidence="1">diguanylate cyclase</fullName>
        <ecNumber evidence="1">2.7.7.65</ecNumber>
    </recommendedName>
</protein>
<evidence type="ECO:0000256" key="2">
    <source>
        <dbReference type="ARBA" id="ARBA00034247"/>
    </source>
</evidence>
<feature type="transmembrane region" description="Helical" evidence="3">
    <location>
        <begin position="83"/>
        <end position="100"/>
    </location>
</feature>
<feature type="transmembrane region" description="Helical" evidence="3">
    <location>
        <begin position="50"/>
        <end position="71"/>
    </location>
</feature>
<feature type="transmembrane region" description="Helical" evidence="3">
    <location>
        <begin position="24"/>
        <end position="44"/>
    </location>
</feature>
<accession>A0ABW8PXU2</accession>
<comment type="catalytic activity">
    <reaction evidence="2">
        <text>2 GTP = 3',3'-c-di-GMP + 2 diphosphate</text>
        <dbReference type="Rhea" id="RHEA:24898"/>
        <dbReference type="ChEBI" id="CHEBI:33019"/>
        <dbReference type="ChEBI" id="CHEBI:37565"/>
        <dbReference type="ChEBI" id="CHEBI:58805"/>
        <dbReference type="EC" id="2.7.7.65"/>
    </reaction>
</comment>
<sequence>METDILAQQHTLLLAQQLRLRRSLMAAGAGLANSSVIFSAWWLGYLDWSSLHLTSYIAITCLVCLLFPLLISSRLNLRFRDPSLTHAQISWHLLLTVYAMALAPDLRSLLVINLFLILLFAVFRYTPRRLPWLAAAMGVCYLIALVFSLSLRSSPIDWRYEWLVGQVVLLGIIGISLIGGEIAGLRAALKRRNTHLAEAMHKIEELAVTDELTGLYNRRHLLRILRRQKGLSDRGQYDFSIGFIDLDYFKQINDTFGHDAGDLTLQKVAATIRASLRDVDYVARLGGEEFVIVLAQTSPQAAHQIAERLRQDLEALIIHLEDERPDIMLTASIGLASYQPKESIEDLMRRADQALYAAKECGRNCIIDEADLATSPLAEQIKETASSCTEPRQQEAAVVFVAEPASTQQQPLETDQVEPPARLC</sequence>
<keyword evidence="5" id="KW-0808">Transferase</keyword>
<keyword evidence="3" id="KW-0812">Transmembrane</keyword>
<dbReference type="InterPro" id="IPR000160">
    <property type="entry name" value="GGDEF_dom"/>
</dbReference>
<dbReference type="PANTHER" id="PTHR45138">
    <property type="entry name" value="REGULATORY COMPONENTS OF SENSORY TRANSDUCTION SYSTEM"/>
    <property type="match status" value="1"/>
</dbReference>
<feature type="transmembrane region" description="Helical" evidence="3">
    <location>
        <begin position="106"/>
        <end position="123"/>
    </location>
</feature>
<evidence type="ECO:0000256" key="3">
    <source>
        <dbReference type="SAM" id="Phobius"/>
    </source>
</evidence>
<keyword evidence="3" id="KW-0472">Membrane</keyword>
<dbReference type="Proteomes" id="UP001621714">
    <property type="component" value="Unassembled WGS sequence"/>
</dbReference>
<comment type="caution">
    <text evidence="5">The sequence shown here is derived from an EMBL/GenBank/DDBJ whole genome shotgun (WGS) entry which is preliminary data.</text>
</comment>
<feature type="transmembrane region" description="Helical" evidence="3">
    <location>
        <begin position="130"/>
        <end position="151"/>
    </location>
</feature>
<dbReference type="SUPFAM" id="SSF55073">
    <property type="entry name" value="Nucleotide cyclase"/>
    <property type="match status" value="1"/>
</dbReference>
<evidence type="ECO:0000259" key="4">
    <source>
        <dbReference type="PROSITE" id="PS50887"/>
    </source>
</evidence>
<feature type="transmembrane region" description="Helical" evidence="3">
    <location>
        <begin position="163"/>
        <end position="185"/>
    </location>
</feature>
<dbReference type="InterPro" id="IPR043128">
    <property type="entry name" value="Rev_trsase/Diguanyl_cyclase"/>
</dbReference>
<dbReference type="InterPro" id="IPR050469">
    <property type="entry name" value="Diguanylate_Cyclase"/>
</dbReference>
<dbReference type="InterPro" id="IPR029787">
    <property type="entry name" value="Nucleotide_cyclase"/>
</dbReference>
<dbReference type="GO" id="GO:0052621">
    <property type="term" value="F:diguanylate cyclase activity"/>
    <property type="evidence" value="ECO:0007669"/>
    <property type="project" value="UniProtKB-EC"/>
</dbReference>
<proteinExistence type="predicted"/>
<dbReference type="EC" id="2.7.7.65" evidence="1"/>
<dbReference type="CDD" id="cd01949">
    <property type="entry name" value="GGDEF"/>
    <property type="match status" value="1"/>
</dbReference>
<dbReference type="Pfam" id="PF00990">
    <property type="entry name" value="GGDEF"/>
    <property type="match status" value="1"/>
</dbReference>
<name>A0ABW8PXU2_9GAMM</name>
<reference evidence="5 6" key="1">
    <citation type="submission" date="2024-02" db="EMBL/GenBank/DDBJ databases">
        <title>Marinospirillum sp. MEB 164 isolated from Lonar lake sediment.</title>
        <authorList>
            <person name="Joshi A."/>
            <person name="Thite S."/>
        </authorList>
    </citation>
    <scope>NUCLEOTIDE SEQUENCE [LARGE SCALE GENOMIC DNA]</scope>
    <source>
        <strain evidence="5 6">MEB164</strain>
    </source>
</reference>
<dbReference type="Gene3D" id="3.30.70.270">
    <property type="match status" value="1"/>
</dbReference>
<evidence type="ECO:0000313" key="5">
    <source>
        <dbReference type="EMBL" id="MFK7160182.1"/>
    </source>
</evidence>
<keyword evidence="5" id="KW-0548">Nucleotidyltransferase</keyword>
<feature type="domain" description="GGDEF" evidence="4">
    <location>
        <begin position="237"/>
        <end position="371"/>
    </location>
</feature>
<evidence type="ECO:0000256" key="1">
    <source>
        <dbReference type="ARBA" id="ARBA00012528"/>
    </source>
</evidence>
<gene>
    <name evidence="5" type="ORF">V6U78_03930</name>
</gene>
<dbReference type="SMART" id="SM00267">
    <property type="entry name" value="GGDEF"/>
    <property type="match status" value="1"/>
</dbReference>
<organism evidence="5 6">
    <name type="scientific">Marinospirillum alkalitolerans</name>
    <dbReference type="NCBI Taxonomy" id="3123374"/>
    <lineage>
        <taxon>Bacteria</taxon>
        <taxon>Pseudomonadati</taxon>
        <taxon>Pseudomonadota</taxon>
        <taxon>Gammaproteobacteria</taxon>
        <taxon>Oceanospirillales</taxon>
        <taxon>Oceanospirillaceae</taxon>
        <taxon>Marinospirillum</taxon>
    </lineage>
</organism>
<evidence type="ECO:0000313" key="6">
    <source>
        <dbReference type="Proteomes" id="UP001621714"/>
    </source>
</evidence>
<dbReference type="NCBIfam" id="TIGR00254">
    <property type="entry name" value="GGDEF"/>
    <property type="match status" value="1"/>
</dbReference>